<feature type="compositionally biased region" description="Basic and acidic residues" evidence="1">
    <location>
        <begin position="32"/>
        <end position="43"/>
    </location>
</feature>
<feature type="compositionally biased region" description="Polar residues" evidence="1">
    <location>
        <begin position="1"/>
        <end position="10"/>
    </location>
</feature>
<gene>
    <name evidence="2" type="ordered locus">Halxa_3593</name>
</gene>
<dbReference type="EMBL" id="CP002839">
    <property type="protein sequence ID" value="AEH38203.1"/>
    <property type="molecule type" value="Genomic_DNA"/>
</dbReference>
<keyword evidence="3" id="KW-1185">Reference proteome</keyword>
<feature type="region of interest" description="Disordered" evidence="1">
    <location>
        <begin position="1"/>
        <end position="43"/>
    </location>
</feature>
<dbReference type="KEGG" id="hxa:Halxa_3593"/>
<evidence type="ECO:0000313" key="3">
    <source>
        <dbReference type="Proteomes" id="UP000006794"/>
    </source>
</evidence>
<protein>
    <submittedName>
        <fullName evidence="2">Uncharacterized protein</fullName>
    </submittedName>
</protein>
<dbReference type="eggNOG" id="arCOG15158">
    <property type="taxonomic scope" value="Archaea"/>
</dbReference>
<evidence type="ECO:0000256" key="1">
    <source>
        <dbReference type="SAM" id="MobiDB-lite"/>
    </source>
</evidence>
<accession>F8DAW2</accession>
<reference evidence="2 3" key="1">
    <citation type="journal article" date="2012" name="Stand. Genomic Sci.">
        <title>Complete genome sequence of Halopiger xanaduensis type strain (SH-6(T)).</title>
        <authorList>
            <person name="Anderson I."/>
            <person name="Tindall B.J."/>
            <person name="Rohde M."/>
            <person name="Lucas S."/>
            <person name="Han J."/>
            <person name="Lapidus A."/>
            <person name="Cheng J.F."/>
            <person name="Goodwin L."/>
            <person name="Pitluck S."/>
            <person name="Peters L."/>
            <person name="Pati A."/>
            <person name="Mikhailova N."/>
            <person name="Pagani I."/>
            <person name="Teshima H."/>
            <person name="Han C."/>
            <person name="Tapia R."/>
            <person name="Land M."/>
            <person name="Woyke T."/>
            <person name="Klenk H.P."/>
            <person name="Kyrpides N."/>
            <person name="Ivanova N."/>
        </authorList>
    </citation>
    <scope>NUCLEOTIDE SEQUENCE [LARGE SCALE GENOMIC DNA]</scope>
    <source>
        <strain evidence="3">DSM 18323 / JCM 14033 / SH-6</strain>
    </source>
</reference>
<dbReference type="AlphaFoldDB" id="F8DAW2"/>
<dbReference type="Proteomes" id="UP000006794">
    <property type="component" value="Chromosome"/>
</dbReference>
<sequence length="67" mass="7304">MFEMTGNETTRALERERTGVTGTEDSTDGDTDASRQEGQGRRECDVCGADVPAASYHEHLLKECPGQ</sequence>
<dbReference type="HOGENOM" id="CLU_2802161_0_0_2"/>
<evidence type="ECO:0000313" key="2">
    <source>
        <dbReference type="EMBL" id="AEH38203.1"/>
    </source>
</evidence>
<proteinExistence type="predicted"/>
<organism evidence="2 3">
    <name type="scientific">Halopiger xanaduensis (strain DSM 18323 / JCM 14033 / SH-6)</name>
    <dbReference type="NCBI Taxonomy" id="797210"/>
    <lineage>
        <taxon>Archaea</taxon>
        <taxon>Methanobacteriati</taxon>
        <taxon>Methanobacteriota</taxon>
        <taxon>Stenosarchaea group</taxon>
        <taxon>Halobacteria</taxon>
        <taxon>Halobacteriales</taxon>
        <taxon>Natrialbaceae</taxon>
        <taxon>Halopiger</taxon>
    </lineage>
</organism>
<name>F8DAW2_HALXS</name>